<feature type="compositionally biased region" description="Pro residues" evidence="4">
    <location>
        <begin position="744"/>
        <end position="758"/>
    </location>
</feature>
<name>A0AAN7PMS4_9COLE</name>
<evidence type="ECO:0000256" key="1">
    <source>
        <dbReference type="ARBA" id="ARBA00009191"/>
    </source>
</evidence>
<evidence type="ECO:0000259" key="5">
    <source>
        <dbReference type="Pfam" id="PF03088"/>
    </source>
</evidence>
<feature type="compositionally biased region" description="Pro residues" evidence="4">
    <location>
        <begin position="688"/>
        <end position="717"/>
    </location>
</feature>
<dbReference type="InterPro" id="IPR011042">
    <property type="entry name" value="6-blade_b-propeller_TolB-like"/>
</dbReference>
<dbReference type="PRINTS" id="PR01217">
    <property type="entry name" value="PRICHEXTENSN"/>
</dbReference>
<keyword evidence="7" id="KW-1185">Reference proteome</keyword>
<protein>
    <recommendedName>
        <fullName evidence="5">Strictosidine synthase conserved region domain-containing protein</fullName>
    </recommendedName>
</protein>
<feature type="domain" description="Strictosidine synthase conserved region" evidence="5">
    <location>
        <begin position="170"/>
        <end position="256"/>
    </location>
</feature>
<feature type="compositionally biased region" description="Low complexity" evidence="4">
    <location>
        <begin position="604"/>
        <end position="627"/>
    </location>
</feature>
<dbReference type="SUPFAM" id="SSF63829">
    <property type="entry name" value="Calcium-dependent phosphotriesterase"/>
    <property type="match status" value="1"/>
</dbReference>
<comment type="similarity">
    <text evidence="1">Belongs to the strictosidine synthase family.</text>
</comment>
<feature type="compositionally biased region" description="Basic and acidic residues" evidence="4">
    <location>
        <begin position="478"/>
        <end position="490"/>
    </location>
</feature>
<dbReference type="Pfam" id="PF20067">
    <property type="entry name" value="SSL_N"/>
    <property type="match status" value="1"/>
</dbReference>
<feature type="compositionally biased region" description="Pro residues" evidence="4">
    <location>
        <begin position="628"/>
        <end position="669"/>
    </location>
</feature>
<keyword evidence="3" id="KW-0325">Glycoprotein</keyword>
<dbReference type="Gene3D" id="2.120.10.30">
    <property type="entry name" value="TolB, C-terminal domain"/>
    <property type="match status" value="1"/>
</dbReference>
<feature type="compositionally biased region" description="Low complexity" evidence="4">
    <location>
        <begin position="549"/>
        <end position="576"/>
    </location>
</feature>
<reference evidence="7" key="1">
    <citation type="submission" date="2023-01" db="EMBL/GenBank/DDBJ databases">
        <title>Key to firefly adult light organ development and bioluminescence: homeobox transcription factors regulate luciferase expression and transportation to peroxisome.</title>
        <authorList>
            <person name="Fu X."/>
        </authorList>
    </citation>
    <scope>NUCLEOTIDE SEQUENCE [LARGE SCALE GENOMIC DNA]</scope>
</reference>
<proteinExistence type="inferred from homology"/>
<dbReference type="PANTHER" id="PTHR10426:SF88">
    <property type="entry name" value="ADIPOCYTE PLASMA MEMBRANE-ASSOCIATED PROTEIN HEMOMUCIN-RELATED"/>
    <property type="match status" value="1"/>
</dbReference>
<feature type="compositionally biased region" description="Pro residues" evidence="4">
    <location>
        <begin position="535"/>
        <end position="548"/>
    </location>
</feature>
<feature type="compositionally biased region" description="Pro residues" evidence="4">
    <location>
        <begin position="577"/>
        <end position="603"/>
    </location>
</feature>
<feature type="compositionally biased region" description="Polar residues" evidence="4">
    <location>
        <begin position="423"/>
        <end position="437"/>
    </location>
</feature>
<feature type="compositionally biased region" description="Low complexity" evidence="4">
    <location>
        <begin position="718"/>
        <end position="727"/>
    </location>
</feature>
<dbReference type="AlphaFoldDB" id="A0AAN7PMS4"/>
<organism evidence="6 7">
    <name type="scientific">Aquatica leii</name>
    <dbReference type="NCBI Taxonomy" id="1421715"/>
    <lineage>
        <taxon>Eukaryota</taxon>
        <taxon>Metazoa</taxon>
        <taxon>Ecdysozoa</taxon>
        <taxon>Arthropoda</taxon>
        <taxon>Hexapoda</taxon>
        <taxon>Insecta</taxon>
        <taxon>Pterygota</taxon>
        <taxon>Neoptera</taxon>
        <taxon>Endopterygota</taxon>
        <taxon>Coleoptera</taxon>
        <taxon>Polyphaga</taxon>
        <taxon>Elateriformia</taxon>
        <taxon>Elateroidea</taxon>
        <taxon>Lampyridae</taxon>
        <taxon>Luciolinae</taxon>
        <taxon>Aquatica</taxon>
    </lineage>
</organism>
<comment type="caution">
    <text evidence="6">The sequence shown here is derived from an EMBL/GenBank/DDBJ whole genome shotgun (WGS) entry which is preliminary data.</text>
</comment>
<gene>
    <name evidence="6" type="ORF">RN001_000827</name>
</gene>
<accession>A0AAN7PMS4</accession>
<dbReference type="Proteomes" id="UP001353858">
    <property type="component" value="Unassembled WGS sequence"/>
</dbReference>
<dbReference type="GO" id="GO:0012505">
    <property type="term" value="C:endomembrane system"/>
    <property type="evidence" value="ECO:0007669"/>
    <property type="project" value="TreeGrafter"/>
</dbReference>
<feature type="compositionally biased region" description="Low complexity" evidence="4">
    <location>
        <begin position="519"/>
        <end position="534"/>
    </location>
</feature>
<dbReference type="PANTHER" id="PTHR10426">
    <property type="entry name" value="STRICTOSIDINE SYNTHASE-RELATED"/>
    <property type="match status" value="1"/>
</dbReference>
<evidence type="ECO:0000313" key="6">
    <source>
        <dbReference type="EMBL" id="KAK4884556.1"/>
    </source>
</evidence>
<dbReference type="GO" id="GO:0016787">
    <property type="term" value="F:hydrolase activity"/>
    <property type="evidence" value="ECO:0007669"/>
    <property type="project" value="TreeGrafter"/>
</dbReference>
<dbReference type="EMBL" id="JARPUR010000001">
    <property type="protein sequence ID" value="KAK4884556.1"/>
    <property type="molecule type" value="Genomic_DNA"/>
</dbReference>
<dbReference type="Pfam" id="PF03088">
    <property type="entry name" value="Str_synth"/>
    <property type="match status" value="1"/>
</dbReference>
<evidence type="ECO:0000256" key="4">
    <source>
        <dbReference type="SAM" id="MobiDB-lite"/>
    </source>
</evidence>
<feature type="compositionally biased region" description="Low complexity" evidence="4">
    <location>
        <begin position="670"/>
        <end position="687"/>
    </location>
</feature>
<keyword evidence="2" id="KW-0597">Phosphoprotein</keyword>
<evidence type="ECO:0000313" key="7">
    <source>
        <dbReference type="Proteomes" id="UP001353858"/>
    </source>
</evidence>
<evidence type="ECO:0000256" key="2">
    <source>
        <dbReference type="ARBA" id="ARBA00022553"/>
    </source>
</evidence>
<evidence type="ECO:0000256" key="3">
    <source>
        <dbReference type="ARBA" id="ARBA00023180"/>
    </source>
</evidence>
<feature type="compositionally biased region" description="Basic and acidic residues" evidence="4">
    <location>
        <begin position="763"/>
        <end position="774"/>
    </location>
</feature>
<feature type="region of interest" description="Disordered" evidence="4">
    <location>
        <begin position="423"/>
        <end position="774"/>
    </location>
</feature>
<dbReference type="InterPro" id="IPR018119">
    <property type="entry name" value="Strictosidine_synth_cons-reg"/>
</dbReference>
<sequence length="774" mass="81736">MAISGVIKFFSMRAVEGAVAILLITFMPNLPPDAKYSLNYDLTPVLPFEGPLTLNHKLQGAQIWHKGDFHGPEAFAVYNGELYTTIHGGNVVKLIGDNVAPVVKFGKMCKGFYEEHICGRPLGMQFDKTGILYVADAYYGIFKVDVKTGKQVQLVSMDEEINGKKPKLPNSVAVASNGDVFWTDSSTEFYLYDGIYDMLADGSGRVIHYDAKNKKNTVLIDKVHFANGIRLAADESFVIITETARCRVHRYYLKGPKKGTHDIFLDGLPGLPDNIQTDGKDGFIIPLVVGRDDDHPPPLNIFGPFPLTRKFFSRIMGLTELGFKVIDQIYPTEWAERAIHYIGHFASLPHSLSSGRQTVLHVSKNGEILDSIHSLDKSIIGMSEAFIFKDMLYMGSPFNDYVARIPLSKVGWEHLTLKETDYPFSQPSDSIKTTGFTTEEPKLSNAPITDAPKMATPQPTQAPRVVTQHPTTHLPKPTPKEEVHVHKREVPPAAIPKSAPQVTTPPPSQKPATAAPTQKPSTLAPSPAPKATATPPAPKPTTPTPAPKPTVATPAPTQKPVTAAPSPTPAPKQAAPAPAPAAKPATPAPPSVSRPAAPAPSPAPKQAAPAPSSVPKPAASASQAAPKPAVPAPQPAAPTPSPAPKPATPAPSPAPKPAAPAPSTAPKPAAPASSPTPKQAAPALKPAAPAPKPAAPAPPPSPKPSVPAPPPPQPKPSVPATQQTPSPSSAPAPQPKQAASGPSPVVPQPAPSQPPKQSPSPKQESKPDQKNPEL</sequence>